<dbReference type="AlphaFoldDB" id="A0AA42IH04"/>
<organism evidence="1 2">
    <name type="scientific">Acinetobacter johnsonii</name>
    <dbReference type="NCBI Taxonomy" id="40214"/>
    <lineage>
        <taxon>Bacteria</taxon>
        <taxon>Pseudomonadati</taxon>
        <taxon>Pseudomonadota</taxon>
        <taxon>Gammaproteobacteria</taxon>
        <taxon>Moraxellales</taxon>
        <taxon>Moraxellaceae</taxon>
        <taxon>Acinetobacter</taxon>
    </lineage>
</organism>
<comment type="caution">
    <text evidence="1">The sequence shown here is derived from an EMBL/GenBank/DDBJ whole genome shotgun (WGS) entry which is preliminary data.</text>
</comment>
<evidence type="ECO:0000313" key="2">
    <source>
        <dbReference type="Proteomes" id="UP001161099"/>
    </source>
</evidence>
<proteinExistence type="predicted"/>
<gene>
    <name evidence="1" type="ORF">N5D11_16810</name>
</gene>
<name>A0AA42IH04_ACIJO</name>
<dbReference type="EMBL" id="JAOCDR010000086">
    <property type="protein sequence ID" value="MDH0657738.1"/>
    <property type="molecule type" value="Genomic_DNA"/>
</dbReference>
<dbReference type="Proteomes" id="UP001161099">
    <property type="component" value="Unassembled WGS sequence"/>
</dbReference>
<dbReference type="RefSeq" id="WP_279664594.1">
    <property type="nucleotide sequence ID" value="NZ_JAOBYQ010000008.1"/>
</dbReference>
<accession>A0AA42IH04</accession>
<evidence type="ECO:0000313" key="1">
    <source>
        <dbReference type="EMBL" id="MDH0657738.1"/>
    </source>
</evidence>
<sequence length="96" mass="11075">MKVYEVGTYEQYEEGFHSFYRTLDKGKAIFVLNEAKKYKAMIPELALDATDLEVEKYIALCDSLDQLFKEVSGVDFCLSSCSSYLYEIQIRESDLS</sequence>
<reference evidence="1" key="1">
    <citation type="submission" date="2022-09" db="EMBL/GenBank/DDBJ databases">
        <title>Intensive care unit water sources are persistently colonized with multi-drug resistant bacteria and are the site of extensive horizontal gene transfer of antibiotic resistance genes.</title>
        <authorList>
            <person name="Diorio-Toth L."/>
        </authorList>
    </citation>
    <scope>NUCLEOTIDE SEQUENCE</scope>
    <source>
        <strain evidence="1">GD03851</strain>
    </source>
</reference>
<protein>
    <submittedName>
        <fullName evidence="1">Uncharacterized protein</fullName>
    </submittedName>
</protein>